<evidence type="ECO:0000313" key="2">
    <source>
        <dbReference type="Proteomes" id="UP000887013"/>
    </source>
</evidence>
<keyword evidence="2" id="KW-1185">Reference proteome</keyword>
<protein>
    <submittedName>
        <fullName evidence="1">Uncharacterized protein</fullName>
    </submittedName>
</protein>
<reference evidence="1" key="1">
    <citation type="submission" date="2020-08" db="EMBL/GenBank/DDBJ databases">
        <title>Multicomponent nature underlies the extraordinary mechanical properties of spider dragline silk.</title>
        <authorList>
            <person name="Kono N."/>
            <person name="Nakamura H."/>
            <person name="Mori M."/>
            <person name="Yoshida Y."/>
            <person name="Ohtoshi R."/>
            <person name="Malay A.D."/>
            <person name="Moran D.A.P."/>
            <person name="Tomita M."/>
            <person name="Numata K."/>
            <person name="Arakawa K."/>
        </authorList>
    </citation>
    <scope>NUCLEOTIDE SEQUENCE</scope>
</reference>
<accession>A0A8X6Q606</accession>
<comment type="caution">
    <text evidence="1">The sequence shown here is derived from an EMBL/GenBank/DDBJ whole genome shotgun (WGS) entry which is preliminary data.</text>
</comment>
<proteinExistence type="predicted"/>
<sequence>MQSAQNDYSFESENKEVSFINIDSQQARTSGTRNQCLVIRGQKRSRFVGKSGELSSLPQNNQIEVYIVVAKDGKVESIVPEVLGLSSFANSLIRTNATIIIGNILRCKSHIESIILKTSVSHLLTSSSALLCNT</sequence>
<evidence type="ECO:0000313" key="1">
    <source>
        <dbReference type="EMBL" id="GFU04052.1"/>
    </source>
</evidence>
<gene>
    <name evidence="1" type="ORF">NPIL_449661</name>
</gene>
<dbReference type="Proteomes" id="UP000887013">
    <property type="component" value="Unassembled WGS sequence"/>
</dbReference>
<dbReference type="EMBL" id="BMAW01123608">
    <property type="protein sequence ID" value="GFU04052.1"/>
    <property type="molecule type" value="Genomic_DNA"/>
</dbReference>
<dbReference type="AlphaFoldDB" id="A0A8X6Q606"/>
<organism evidence="1 2">
    <name type="scientific">Nephila pilipes</name>
    <name type="common">Giant wood spider</name>
    <name type="synonym">Nephila maculata</name>
    <dbReference type="NCBI Taxonomy" id="299642"/>
    <lineage>
        <taxon>Eukaryota</taxon>
        <taxon>Metazoa</taxon>
        <taxon>Ecdysozoa</taxon>
        <taxon>Arthropoda</taxon>
        <taxon>Chelicerata</taxon>
        <taxon>Arachnida</taxon>
        <taxon>Araneae</taxon>
        <taxon>Araneomorphae</taxon>
        <taxon>Entelegynae</taxon>
        <taxon>Araneoidea</taxon>
        <taxon>Nephilidae</taxon>
        <taxon>Nephila</taxon>
    </lineage>
</organism>
<name>A0A8X6Q606_NEPPI</name>